<dbReference type="Pfam" id="PF14833">
    <property type="entry name" value="NAD_binding_11"/>
    <property type="match status" value="1"/>
</dbReference>
<reference evidence="7 8" key="1">
    <citation type="submission" date="2018-08" db="EMBL/GenBank/DDBJ databases">
        <title>A genome reference for cultivated species of the human gut microbiota.</title>
        <authorList>
            <person name="Zou Y."/>
            <person name="Xue W."/>
            <person name="Luo G."/>
        </authorList>
    </citation>
    <scope>NUCLEOTIDE SEQUENCE [LARGE SCALE GENOMIC DNA]</scope>
    <source>
        <strain evidence="7 8">AF35-6BH</strain>
    </source>
</reference>
<evidence type="ECO:0000256" key="2">
    <source>
        <dbReference type="ARBA" id="ARBA00023002"/>
    </source>
</evidence>
<feature type="active site" evidence="4">
    <location>
        <position position="170"/>
    </location>
</feature>
<keyword evidence="3" id="KW-0520">NAD</keyword>
<dbReference type="Gene3D" id="1.10.1040.10">
    <property type="entry name" value="N-(1-d-carboxylethyl)-l-norvaline Dehydrogenase, domain 2"/>
    <property type="match status" value="1"/>
</dbReference>
<dbReference type="InterPro" id="IPR013328">
    <property type="entry name" value="6PGD_dom2"/>
</dbReference>
<dbReference type="AlphaFoldDB" id="A0A415PRK9"/>
<protein>
    <submittedName>
        <fullName evidence="7">NAD(P)-dependent oxidoreductase</fullName>
    </submittedName>
</protein>
<dbReference type="SUPFAM" id="SSF51735">
    <property type="entry name" value="NAD(P)-binding Rossmann-fold domains"/>
    <property type="match status" value="1"/>
</dbReference>
<dbReference type="PANTHER" id="PTHR43060">
    <property type="entry name" value="3-HYDROXYISOBUTYRATE DEHYDROGENASE-LIKE 1, MITOCHONDRIAL-RELATED"/>
    <property type="match status" value="1"/>
</dbReference>
<dbReference type="GO" id="GO:0051287">
    <property type="term" value="F:NAD binding"/>
    <property type="evidence" value="ECO:0007669"/>
    <property type="project" value="InterPro"/>
</dbReference>
<evidence type="ECO:0000313" key="7">
    <source>
        <dbReference type="EMBL" id="RHM15400.1"/>
    </source>
</evidence>
<dbReference type="Pfam" id="PF03446">
    <property type="entry name" value="NAD_binding_2"/>
    <property type="match status" value="1"/>
</dbReference>
<name>A0A415PRK9_9FIRM</name>
<feature type="domain" description="3-hydroxyisobutyrate dehydrogenase-like NAD-binding" evidence="6">
    <location>
        <begin position="164"/>
        <end position="284"/>
    </location>
</feature>
<keyword evidence="8" id="KW-1185">Reference proteome</keyword>
<evidence type="ECO:0000256" key="1">
    <source>
        <dbReference type="ARBA" id="ARBA00009080"/>
    </source>
</evidence>
<dbReference type="GO" id="GO:0050661">
    <property type="term" value="F:NADP binding"/>
    <property type="evidence" value="ECO:0007669"/>
    <property type="project" value="InterPro"/>
</dbReference>
<proteinExistence type="inferred from homology"/>
<dbReference type="InterPro" id="IPR029154">
    <property type="entry name" value="HIBADH-like_NADP-bd"/>
</dbReference>
<comment type="caution">
    <text evidence="7">The sequence shown here is derived from an EMBL/GenBank/DDBJ whole genome shotgun (WGS) entry which is preliminary data.</text>
</comment>
<evidence type="ECO:0000256" key="3">
    <source>
        <dbReference type="ARBA" id="ARBA00023027"/>
    </source>
</evidence>
<keyword evidence="2" id="KW-0560">Oxidoreductase</keyword>
<dbReference type="InterPro" id="IPR006115">
    <property type="entry name" value="6PGDH_NADP-bd"/>
</dbReference>
<evidence type="ECO:0000259" key="6">
    <source>
        <dbReference type="Pfam" id="PF14833"/>
    </source>
</evidence>
<dbReference type="EMBL" id="QRPK01000001">
    <property type="protein sequence ID" value="RHM15400.1"/>
    <property type="molecule type" value="Genomic_DNA"/>
</dbReference>
<dbReference type="InterPro" id="IPR008927">
    <property type="entry name" value="6-PGluconate_DH-like_C_sf"/>
</dbReference>
<dbReference type="InterPro" id="IPR036291">
    <property type="entry name" value="NAD(P)-bd_dom_sf"/>
</dbReference>
<dbReference type="GO" id="GO:0016491">
    <property type="term" value="F:oxidoreductase activity"/>
    <property type="evidence" value="ECO:0007669"/>
    <property type="project" value="UniProtKB-KW"/>
</dbReference>
<dbReference type="OrthoDB" id="9786703at2"/>
<dbReference type="RefSeq" id="WP_118365149.1">
    <property type="nucleotide sequence ID" value="NZ_QRPK01000001.1"/>
</dbReference>
<gene>
    <name evidence="7" type="ORF">DWZ83_00570</name>
</gene>
<dbReference type="SUPFAM" id="SSF48179">
    <property type="entry name" value="6-phosphogluconate dehydrogenase C-terminal domain-like"/>
    <property type="match status" value="1"/>
</dbReference>
<accession>A0A415PRK9</accession>
<dbReference type="PANTHER" id="PTHR43060:SF15">
    <property type="entry name" value="3-HYDROXYISOBUTYRATE DEHYDROGENASE-LIKE 1, MITOCHONDRIAL-RELATED"/>
    <property type="match status" value="1"/>
</dbReference>
<comment type="similarity">
    <text evidence="1">Belongs to the HIBADH-related family.</text>
</comment>
<dbReference type="Proteomes" id="UP000284868">
    <property type="component" value="Unassembled WGS sequence"/>
</dbReference>
<organism evidence="7 8">
    <name type="scientific">Amedibacillus dolichus</name>
    <dbReference type="NCBI Taxonomy" id="31971"/>
    <lineage>
        <taxon>Bacteria</taxon>
        <taxon>Bacillati</taxon>
        <taxon>Bacillota</taxon>
        <taxon>Erysipelotrichia</taxon>
        <taxon>Erysipelotrichales</taxon>
        <taxon>Erysipelotrichaceae</taxon>
        <taxon>Amedibacillus</taxon>
    </lineage>
</organism>
<dbReference type="InterPro" id="IPR015815">
    <property type="entry name" value="HIBADH-related"/>
</dbReference>
<evidence type="ECO:0000259" key="5">
    <source>
        <dbReference type="Pfam" id="PF03446"/>
    </source>
</evidence>
<sequence>MKLAWIGTGVMGSAMLIHLKKTGHDVSAYNRTFEKMLPLKEHGVHICESIAACVKDADVVFTMVGYPKDVEDIYTCKDGIFEHIKKGCILIDMTTSSPALAQSLYEKAKMYHAYMLDAPVSGGDSGAKSATLSIMVGGDKEVFEQAYPLFKILGTSIHYMGAAGCGQHAKACNQIAVAGAVAAMSEAIVYACKQNLPVEKMLNAISKGAAGSWQLEHTAPRVLANDFQPGFYIKHFIKDMNIIKAEMNAKDMELMMLNTVLEMYRTLAENGEENLGTQALIHYYDNDEKLI</sequence>
<evidence type="ECO:0000313" key="8">
    <source>
        <dbReference type="Proteomes" id="UP000284868"/>
    </source>
</evidence>
<feature type="domain" description="6-phosphogluconate dehydrogenase NADP-binding" evidence="5">
    <location>
        <begin position="2"/>
        <end position="161"/>
    </location>
</feature>
<dbReference type="PIRSF" id="PIRSF000103">
    <property type="entry name" value="HIBADH"/>
    <property type="match status" value="1"/>
</dbReference>
<evidence type="ECO:0000256" key="4">
    <source>
        <dbReference type="PIRSR" id="PIRSR000103-1"/>
    </source>
</evidence>
<dbReference type="Gene3D" id="3.40.50.720">
    <property type="entry name" value="NAD(P)-binding Rossmann-like Domain"/>
    <property type="match status" value="1"/>
</dbReference>